<dbReference type="Pfam" id="PF01486">
    <property type="entry name" value="K-box"/>
    <property type="match status" value="1"/>
</dbReference>
<dbReference type="SUPFAM" id="SSF55455">
    <property type="entry name" value="SRF-like"/>
    <property type="match status" value="1"/>
</dbReference>
<dbReference type="GO" id="GO:0003700">
    <property type="term" value="F:DNA-binding transcription factor activity"/>
    <property type="evidence" value="ECO:0007669"/>
    <property type="project" value="InterPro"/>
</dbReference>
<dbReference type="Gene3D" id="3.40.1810.10">
    <property type="entry name" value="Transcription factor, MADS-box"/>
    <property type="match status" value="1"/>
</dbReference>
<protein>
    <submittedName>
        <fullName evidence="9">MADS-box protein</fullName>
    </submittedName>
</protein>
<dbReference type="CDD" id="cd00265">
    <property type="entry name" value="MADS_MEF2_like"/>
    <property type="match status" value="1"/>
</dbReference>
<feature type="domain" description="MADS-box" evidence="7">
    <location>
        <begin position="1"/>
        <end position="61"/>
    </location>
</feature>
<keyword evidence="2" id="KW-0805">Transcription regulation</keyword>
<dbReference type="GO" id="GO:0000977">
    <property type="term" value="F:RNA polymerase II transcription regulatory region sequence-specific DNA binding"/>
    <property type="evidence" value="ECO:0007669"/>
    <property type="project" value="InterPro"/>
</dbReference>
<keyword evidence="6" id="KW-0175">Coiled coil</keyword>
<evidence type="ECO:0000256" key="3">
    <source>
        <dbReference type="ARBA" id="ARBA00023125"/>
    </source>
</evidence>
<keyword evidence="3" id="KW-0238">DNA-binding</keyword>
<evidence type="ECO:0000256" key="5">
    <source>
        <dbReference type="ARBA" id="ARBA00023242"/>
    </source>
</evidence>
<sequence length="225" mass="25445">MGRGKIEIKKIENSTNRQVTYSKRRGGIFKKAQELTVLCDAQVSLIMFSSTGKFSAYCSPSTTTKQIYDKYQEASGINLWSSHYEKMQNLLDKLKDDNNKLRKEIRQRIGEDLSGLEIEGLRGLEQNLESSLKVVRDKKYQVISSQTDTKRKKVKSLEQTHKDLGCSLAGKDAICDYGIAYNETLDYKSVLGLANDASHIFAFRIQPCQPNLHNAGYGIHDLRLA</sequence>
<reference evidence="9" key="1">
    <citation type="submission" date="2007-12" db="EMBL/GenBank/DDBJ databases">
        <title>Modification or supplementation of the ABC model in the basal angiosperm flowers: evidence of floral-related gene expression from a paleoherb species, Asarum caudigerum.</title>
        <authorList>
            <person name="Zhao Y."/>
            <person name="Li D."/>
            <person name="Wang G."/>
        </authorList>
    </citation>
    <scope>NUCLEOTIDE SEQUENCE</scope>
</reference>
<dbReference type="PRINTS" id="PR00404">
    <property type="entry name" value="MADSDOMAIN"/>
</dbReference>
<dbReference type="PANTHER" id="PTHR48019">
    <property type="entry name" value="SERUM RESPONSE FACTOR HOMOLOG"/>
    <property type="match status" value="1"/>
</dbReference>
<evidence type="ECO:0000256" key="4">
    <source>
        <dbReference type="ARBA" id="ARBA00023163"/>
    </source>
</evidence>
<reference evidence="9" key="2">
    <citation type="journal article" date="2010" name="Planta">
        <title>Extended expression of B-class MADS-box genes in the paleoherb Asarum caudigerum.</title>
        <authorList>
            <person name="Zhao Y.H."/>
            <person name="Moller M."/>
            <person name="Yang J.B."/>
            <person name="Liu T.S."/>
            <person name="Zhao J.F."/>
            <person name="Dong L.N."/>
            <person name="Zhang J.P."/>
            <person name="Li C.Y."/>
            <person name="Wang G.Y."/>
            <person name="Li D.Z."/>
        </authorList>
    </citation>
    <scope>NUCLEOTIDE SEQUENCE</scope>
</reference>
<organism evidence="9">
    <name type="scientific">Asarum caudigerum</name>
    <dbReference type="NCBI Taxonomy" id="76084"/>
    <lineage>
        <taxon>Eukaryota</taxon>
        <taxon>Viridiplantae</taxon>
        <taxon>Streptophyta</taxon>
        <taxon>Embryophyta</taxon>
        <taxon>Tracheophyta</taxon>
        <taxon>Spermatophyta</taxon>
        <taxon>Magnoliopsida</taxon>
        <taxon>Magnoliidae</taxon>
        <taxon>Piperales</taxon>
        <taxon>Asaraceae</taxon>
        <taxon>Asarum</taxon>
    </lineage>
</organism>
<feature type="coiled-coil region" evidence="6">
    <location>
        <begin position="84"/>
        <end position="111"/>
    </location>
</feature>
<dbReference type="PROSITE" id="PS51297">
    <property type="entry name" value="K_BOX"/>
    <property type="match status" value="1"/>
</dbReference>
<dbReference type="PROSITE" id="PS00350">
    <property type="entry name" value="MADS_BOX_1"/>
    <property type="match status" value="1"/>
</dbReference>
<dbReference type="GO" id="GO:0005634">
    <property type="term" value="C:nucleus"/>
    <property type="evidence" value="ECO:0007669"/>
    <property type="project" value="UniProtKB-SubCell"/>
</dbReference>
<dbReference type="GO" id="GO:0046983">
    <property type="term" value="F:protein dimerization activity"/>
    <property type="evidence" value="ECO:0007669"/>
    <property type="project" value="InterPro"/>
</dbReference>
<dbReference type="Pfam" id="PF00319">
    <property type="entry name" value="SRF-TF"/>
    <property type="match status" value="1"/>
</dbReference>
<feature type="domain" description="K-box" evidence="8">
    <location>
        <begin position="84"/>
        <end position="174"/>
    </location>
</feature>
<dbReference type="PROSITE" id="PS50066">
    <property type="entry name" value="MADS_BOX_2"/>
    <property type="match status" value="1"/>
</dbReference>
<keyword evidence="4" id="KW-0804">Transcription</keyword>
<evidence type="ECO:0000259" key="7">
    <source>
        <dbReference type="PROSITE" id="PS50066"/>
    </source>
</evidence>
<keyword evidence="5" id="KW-0539">Nucleus</keyword>
<name>D2CNF4_9MAGN</name>
<dbReference type="AlphaFoldDB" id="D2CNF4"/>
<evidence type="ECO:0000256" key="6">
    <source>
        <dbReference type="SAM" id="Coils"/>
    </source>
</evidence>
<dbReference type="InterPro" id="IPR033896">
    <property type="entry name" value="MEF2-like_N"/>
</dbReference>
<evidence type="ECO:0000313" key="9">
    <source>
        <dbReference type="EMBL" id="ACA62949.1"/>
    </source>
</evidence>
<proteinExistence type="evidence at transcript level"/>
<dbReference type="InterPro" id="IPR050142">
    <property type="entry name" value="MADS-box/MEF2_TF"/>
</dbReference>
<dbReference type="InterPro" id="IPR002487">
    <property type="entry name" value="TF_Kbox"/>
</dbReference>
<dbReference type="InterPro" id="IPR002100">
    <property type="entry name" value="TF_MADSbox"/>
</dbReference>
<dbReference type="EMBL" id="EU368583">
    <property type="protein sequence ID" value="ACA62949.1"/>
    <property type="molecule type" value="mRNA"/>
</dbReference>
<accession>D2CNF4</accession>
<evidence type="ECO:0000259" key="8">
    <source>
        <dbReference type="PROSITE" id="PS51297"/>
    </source>
</evidence>
<dbReference type="InterPro" id="IPR036879">
    <property type="entry name" value="TF_MADSbox_sf"/>
</dbReference>
<comment type="subcellular location">
    <subcellularLocation>
        <location evidence="1">Nucleus</location>
    </subcellularLocation>
</comment>
<evidence type="ECO:0000256" key="2">
    <source>
        <dbReference type="ARBA" id="ARBA00023015"/>
    </source>
</evidence>
<dbReference type="SMART" id="SM00432">
    <property type="entry name" value="MADS"/>
    <property type="match status" value="1"/>
</dbReference>
<evidence type="ECO:0000256" key="1">
    <source>
        <dbReference type="ARBA" id="ARBA00004123"/>
    </source>
</evidence>
<dbReference type="GO" id="GO:0045944">
    <property type="term" value="P:positive regulation of transcription by RNA polymerase II"/>
    <property type="evidence" value="ECO:0007669"/>
    <property type="project" value="InterPro"/>
</dbReference>